<dbReference type="Gene3D" id="2.60.40.290">
    <property type="match status" value="1"/>
</dbReference>
<evidence type="ECO:0000256" key="3">
    <source>
        <dbReference type="ARBA" id="ARBA00022525"/>
    </source>
</evidence>
<keyword evidence="3" id="KW-0964">Secreted</keyword>
<dbReference type="InterPro" id="IPR008965">
    <property type="entry name" value="CBM2/CBM3_carb-bd_dom_sf"/>
</dbReference>
<evidence type="ECO:0000256" key="9">
    <source>
        <dbReference type="ARBA" id="ARBA00025250"/>
    </source>
</evidence>
<dbReference type="InterPro" id="IPR012291">
    <property type="entry name" value="CBM2_carb-bd_dom_sf"/>
</dbReference>
<dbReference type="GO" id="GO:0030247">
    <property type="term" value="F:polysaccharide binding"/>
    <property type="evidence" value="ECO:0007669"/>
    <property type="project" value="UniProtKB-UniRule"/>
</dbReference>
<proteinExistence type="inferred from homology"/>
<evidence type="ECO:0000256" key="2">
    <source>
        <dbReference type="ARBA" id="ARBA00010278"/>
    </source>
</evidence>
<evidence type="ECO:0000313" key="12">
    <source>
        <dbReference type="EMBL" id="PRX11454.1"/>
    </source>
</evidence>
<evidence type="ECO:0000256" key="5">
    <source>
        <dbReference type="ARBA" id="ARBA00022729"/>
    </source>
</evidence>
<dbReference type="Pfam" id="PF00553">
    <property type="entry name" value="CBM_2"/>
    <property type="match status" value="1"/>
</dbReference>
<dbReference type="ESTHER" id="9actn-a0a2t0juv4">
    <property type="family name" value="FaeC"/>
</dbReference>
<dbReference type="OrthoDB" id="9767239at2"/>
<dbReference type="RefSeq" id="WP_106330175.1">
    <property type="nucleotide sequence ID" value="NZ_BOMO01000127.1"/>
</dbReference>
<feature type="domain" description="CBM2" evidence="11">
    <location>
        <begin position="325"/>
        <end position="433"/>
    </location>
</feature>
<dbReference type="PROSITE" id="PS51173">
    <property type="entry name" value="CBM2"/>
    <property type="match status" value="1"/>
</dbReference>
<evidence type="ECO:0000256" key="8">
    <source>
        <dbReference type="ARBA" id="ARBA00023326"/>
    </source>
</evidence>
<evidence type="ECO:0000256" key="10">
    <source>
        <dbReference type="SAM" id="MobiDB-lite"/>
    </source>
</evidence>
<reference evidence="12 13" key="1">
    <citation type="submission" date="2018-03" db="EMBL/GenBank/DDBJ databases">
        <title>Genomic Encyclopedia of Archaeal and Bacterial Type Strains, Phase II (KMG-II): from individual species to whole genera.</title>
        <authorList>
            <person name="Goeker M."/>
        </authorList>
    </citation>
    <scope>NUCLEOTIDE SEQUENCE [LARGE SCALE GENOMIC DNA]</scope>
    <source>
        <strain evidence="12 13">DSM 43146</strain>
    </source>
</reference>
<feature type="region of interest" description="Disordered" evidence="10">
    <location>
        <begin position="296"/>
        <end position="330"/>
    </location>
</feature>
<dbReference type="SUPFAM" id="SSF53474">
    <property type="entry name" value="alpha/beta-Hydrolases"/>
    <property type="match status" value="1"/>
</dbReference>
<protein>
    <submittedName>
        <fullName evidence="12">Poly(3-hydroxybutyrate) depolymerase</fullName>
    </submittedName>
</protein>
<keyword evidence="7" id="KW-0119">Carbohydrate metabolism</keyword>
<dbReference type="PANTHER" id="PTHR38050">
    <property type="match status" value="1"/>
</dbReference>
<comment type="similarity">
    <text evidence="2">Belongs to the faeC family.</text>
</comment>
<evidence type="ECO:0000256" key="6">
    <source>
        <dbReference type="ARBA" id="ARBA00022801"/>
    </source>
</evidence>
<keyword evidence="5" id="KW-0732">Signal</keyword>
<dbReference type="SMART" id="SM00637">
    <property type="entry name" value="CBD_II"/>
    <property type="match status" value="1"/>
</dbReference>
<keyword evidence="8" id="KW-0624">Polysaccharide degradation</keyword>
<dbReference type="Gene3D" id="3.40.50.1820">
    <property type="entry name" value="alpha/beta hydrolase"/>
    <property type="match status" value="1"/>
</dbReference>
<keyword evidence="13" id="KW-1185">Reference proteome</keyword>
<sequence>MAERRARNRRLLAASAAAVAVLIAAVGTVVSGGIASAGQVGVMAATAGCGKAPTLRDGTYTIQSGGRARTYILRLPGNYNSNQAYRLVVGLHWLNGSANDVVGNGFYGLQQRSGNSAIFVAPQGLDAGWANTGGRDVTLVDDILRTVENDLCVDTSQRFALGFSYGGAMSYALACARPAVFRAVAPIAGANLSGCSSASQPVAYFGIHGTRDSVLNISQGRSIRDTFVRLNGCTAQNPPEPAQNSGTHISTNYAGCRAGYPVRWAAHDGDHVPLPTDRNASTSWVSSEVWQFFTQFGSTTSPSPSNPGPSSPGPSNPGPSVSSSNPPVPGACRVTAKVNAWNNGLTADITVTNTGTTTVNGWRLVFRLPSGQTITGGWNAGYSPNSGQVTATNVGYNGVLAPGASASFGFQATHTGNSGAPTEYTLNGSACTA</sequence>
<keyword evidence="6" id="KW-0378">Hydrolase</keyword>
<dbReference type="InterPro" id="IPR029058">
    <property type="entry name" value="AB_hydrolase_fold"/>
</dbReference>
<dbReference type="GO" id="GO:0004553">
    <property type="term" value="F:hydrolase activity, hydrolyzing O-glycosyl compounds"/>
    <property type="evidence" value="ECO:0007669"/>
    <property type="project" value="InterPro"/>
</dbReference>
<dbReference type="InterPro" id="IPR043595">
    <property type="entry name" value="FaeB/C/D"/>
</dbReference>
<dbReference type="AlphaFoldDB" id="A0A2T0JUV4"/>
<comment type="function">
    <text evidence="9">Involved in degradation of plant cell walls. Hydrolyzes the feruloyl-arabinose ester bond in arabinoxylans, and the feruloyl-galactose ester bond in pectin. Active against paranitrophenyl-acetate, methyl ferulate and wheat arabinoxylan.</text>
</comment>
<dbReference type="GO" id="GO:0045493">
    <property type="term" value="P:xylan catabolic process"/>
    <property type="evidence" value="ECO:0007669"/>
    <property type="project" value="UniProtKB-KW"/>
</dbReference>
<gene>
    <name evidence="12" type="ORF">CLV67_13130</name>
</gene>
<dbReference type="GO" id="GO:0005576">
    <property type="term" value="C:extracellular region"/>
    <property type="evidence" value="ECO:0007669"/>
    <property type="project" value="UniProtKB-SubCell"/>
</dbReference>
<dbReference type="EMBL" id="PVMZ01000031">
    <property type="protein sequence ID" value="PRX11454.1"/>
    <property type="molecule type" value="Genomic_DNA"/>
</dbReference>
<evidence type="ECO:0000256" key="1">
    <source>
        <dbReference type="ARBA" id="ARBA00004613"/>
    </source>
</evidence>
<dbReference type="SUPFAM" id="SSF49384">
    <property type="entry name" value="Carbohydrate-binding domain"/>
    <property type="match status" value="1"/>
</dbReference>
<keyword evidence="4" id="KW-0858">Xylan degradation</keyword>
<accession>A0A2T0JUV4</accession>
<evidence type="ECO:0000256" key="4">
    <source>
        <dbReference type="ARBA" id="ARBA00022651"/>
    </source>
</evidence>
<dbReference type="GO" id="GO:0030600">
    <property type="term" value="F:feruloyl esterase activity"/>
    <property type="evidence" value="ECO:0007669"/>
    <property type="project" value="InterPro"/>
</dbReference>
<dbReference type="InterPro" id="IPR001919">
    <property type="entry name" value="CBD2"/>
</dbReference>
<feature type="compositionally biased region" description="Pro residues" evidence="10">
    <location>
        <begin position="304"/>
        <end position="317"/>
    </location>
</feature>
<evidence type="ECO:0000259" key="11">
    <source>
        <dbReference type="PROSITE" id="PS51173"/>
    </source>
</evidence>
<name>A0A2T0JUV4_9ACTN</name>
<comment type="caution">
    <text evidence="12">The sequence shown here is derived from an EMBL/GenBank/DDBJ whole genome shotgun (WGS) entry which is preliminary data.</text>
</comment>
<evidence type="ECO:0000256" key="7">
    <source>
        <dbReference type="ARBA" id="ARBA00023277"/>
    </source>
</evidence>
<comment type="subcellular location">
    <subcellularLocation>
        <location evidence="1">Secreted</location>
    </subcellularLocation>
</comment>
<dbReference type="PANTHER" id="PTHR38050:SF1">
    <property type="entry name" value="FERULOYL ESTERASE C"/>
    <property type="match status" value="1"/>
</dbReference>
<organism evidence="12 13">
    <name type="scientific">Actinoplanes italicus</name>
    <dbReference type="NCBI Taxonomy" id="113567"/>
    <lineage>
        <taxon>Bacteria</taxon>
        <taxon>Bacillati</taxon>
        <taxon>Actinomycetota</taxon>
        <taxon>Actinomycetes</taxon>
        <taxon>Micromonosporales</taxon>
        <taxon>Micromonosporaceae</taxon>
        <taxon>Actinoplanes</taxon>
    </lineage>
</organism>
<evidence type="ECO:0000313" key="13">
    <source>
        <dbReference type="Proteomes" id="UP000239415"/>
    </source>
</evidence>
<dbReference type="Proteomes" id="UP000239415">
    <property type="component" value="Unassembled WGS sequence"/>
</dbReference>